<feature type="binding site" evidence="11">
    <location>
        <position position="167"/>
    </location>
    <ligand>
        <name>UDP-N-acetyl-alpha-D-muramoyl-L-alanyl-D-glutamate</name>
        <dbReference type="ChEBI" id="CHEBI:83900"/>
    </ligand>
</feature>
<dbReference type="Pfam" id="PF02875">
    <property type="entry name" value="Mur_ligase_C"/>
    <property type="match status" value="1"/>
</dbReference>
<dbReference type="PROSITE" id="PS01011">
    <property type="entry name" value="FOLYLPOLYGLU_SYNT_1"/>
    <property type="match status" value="1"/>
</dbReference>
<dbReference type="InterPro" id="IPR000713">
    <property type="entry name" value="Mur_ligase_N"/>
</dbReference>
<dbReference type="InterPro" id="IPR035911">
    <property type="entry name" value="MurE/MurF_N"/>
</dbReference>
<dbReference type="Proteomes" id="UP000240010">
    <property type="component" value="Unassembled WGS sequence"/>
</dbReference>
<comment type="cofactor">
    <cofactor evidence="11">
        <name>Mg(2+)</name>
        <dbReference type="ChEBI" id="CHEBI:18420"/>
    </cofactor>
</comment>
<feature type="modified residue" description="N6-carboxylysine" evidence="11">
    <location>
        <position position="235"/>
    </location>
</feature>
<dbReference type="SUPFAM" id="SSF53244">
    <property type="entry name" value="MurD-like peptide ligases, peptide-binding domain"/>
    <property type="match status" value="1"/>
</dbReference>
<evidence type="ECO:0000256" key="4">
    <source>
        <dbReference type="ARBA" id="ARBA00022618"/>
    </source>
</evidence>
<dbReference type="SUPFAM" id="SSF53623">
    <property type="entry name" value="MurD-like peptide ligases, catalytic domain"/>
    <property type="match status" value="1"/>
</dbReference>
<feature type="binding site" evidence="11">
    <location>
        <begin position="441"/>
        <end position="444"/>
    </location>
    <ligand>
        <name>meso-2,6-diaminopimelate</name>
        <dbReference type="ChEBI" id="CHEBI:57791"/>
    </ligand>
</feature>
<feature type="binding site" evidence="11">
    <location>
        <position position="508"/>
    </location>
    <ligand>
        <name>meso-2,6-diaminopimelate</name>
        <dbReference type="ChEBI" id="CHEBI:57791"/>
    </ligand>
</feature>
<dbReference type="NCBIfam" id="TIGR01085">
    <property type="entry name" value="murE"/>
    <property type="match status" value="1"/>
</dbReference>
<comment type="caution">
    <text evidence="16">The sequence shown here is derived from an EMBL/GenBank/DDBJ whole genome shotgun (WGS) entry which is preliminary data.</text>
</comment>
<dbReference type="InterPro" id="IPR036565">
    <property type="entry name" value="Mur-like_cat_sf"/>
</dbReference>
<name>A0A2S6HIU4_9GAMM</name>
<dbReference type="NCBIfam" id="NF001126">
    <property type="entry name" value="PRK00139.1-4"/>
    <property type="match status" value="1"/>
</dbReference>
<comment type="function">
    <text evidence="11">Catalyzes the addition of meso-diaminopimelic acid to the nucleotide precursor UDP-N-acetylmuramoyl-L-alanyl-D-glutamate (UMAG) in the biosynthesis of bacterial cell-wall peptidoglycan.</text>
</comment>
<dbReference type="GO" id="GO:0004326">
    <property type="term" value="F:tetrahydrofolylpolyglutamate synthase activity"/>
    <property type="evidence" value="ECO:0007669"/>
    <property type="project" value="InterPro"/>
</dbReference>
<dbReference type="Pfam" id="PF01225">
    <property type="entry name" value="Mur_ligase"/>
    <property type="match status" value="1"/>
</dbReference>
<evidence type="ECO:0000256" key="10">
    <source>
        <dbReference type="ARBA" id="ARBA00023316"/>
    </source>
</evidence>
<dbReference type="GO" id="GO:0005737">
    <property type="term" value="C:cytoplasm"/>
    <property type="evidence" value="ECO:0007669"/>
    <property type="project" value="UniProtKB-SubCell"/>
</dbReference>
<dbReference type="GO" id="GO:0008765">
    <property type="term" value="F:UDP-N-acetylmuramoylalanyl-D-glutamate-2,6-diaminopimelate ligase activity"/>
    <property type="evidence" value="ECO:0007669"/>
    <property type="project" value="UniProtKB-UniRule"/>
</dbReference>
<keyword evidence="6 11" id="KW-0067">ATP-binding</keyword>
<evidence type="ECO:0000256" key="11">
    <source>
        <dbReference type="HAMAP-Rule" id="MF_00208"/>
    </source>
</evidence>
<evidence type="ECO:0000256" key="2">
    <source>
        <dbReference type="ARBA" id="ARBA00022490"/>
    </source>
</evidence>
<protein>
    <recommendedName>
        <fullName evidence="11">UDP-N-acetylmuramoyl-L-alanyl-D-glutamate--2,6-diaminopimelate ligase</fullName>
        <ecNumber evidence="11">6.3.2.13</ecNumber>
    </recommendedName>
    <alternativeName>
        <fullName evidence="11">Meso-A2pm-adding enzyme</fullName>
    </alternativeName>
    <alternativeName>
        <fullName evidence="11">Meso-diaminopimelate-adding enzyme</fullName>
    </alternativeName>
    <alternativeName>
        <fullName evidence="11">UDP-MurNAc-L-Ala-D-Glu:meso-diaminopimelate ligase</fullName>
    </alternativeName>
    <alternativeName>
        <fullName evidence="11">UDP-MurNAc-tripeptide synthetase</fullName>
    </alternativeName>
    <alternativeName>
        <fullName evidence="11">UDP-N-acetylmuramyl-tripeptide synthetase</fullName>
    </alternativeName>
</protein>
<evidence type="ECO:0000259" key="15">
    <source>
        <dbReference type="Pfam" id="PF08245"/>
    </source>
</evidence>
<evidence type="ECO:0000259" key="13">
    <source>
        <dbReference type="Pfam" id="PF01225"/>
    </source>
</evidence>
<dbReference type="EMBL" id="PTIZ01000002">
    <property type="protein sequence ID" value="PPK77366.1"/>
    <property type="molecule type" value="Genomic_DNA"/>
</dbReference>
<evidence type="ECO:0000256" key="1">
    <source>
        <dbReference type="ARBA" id="ARBA00005898"/>
    </source>
</evidence>
<dbReference type="InterPro" id="IPR018109">
    <property type="entry name" value="Folylpolyglutamate_synth_CS"/>
</dbReference>
<dbReference type="InterPro" id="IPR036615">
    <property type="entry name" value="Mur_ligase_C_dom_sf"/>
</dbReference>
<evidence type="ECO:0000256" key="5">
    <source>
        <dbReference type="ARBA" id="ARBA00022741"/>
    </source>
</evidence>
<keyword evidence="2 11" id="KW-0963">Cytoplasm</keyword>
<feature type="binding site" evidence="11">
    <location>
        <begin position="130"/>
        <end position="136"/>
    </location>
    <ligand>
        <name>ATP</name>
        <dbReference type="ChEBI" id="CHEBI:30616"/>
    </ligand>
</feature>
<feature type="binding site" evidence="11">
    <location>
        <position position="195"/>
    </location>
    <ligand>
        <name>UDP-N-acetyl-alpha-D-muramoyl-L-alanyl-D-glutamate</name>
        <dbReference type="ChEBI" id="CHEBI:83900"/>
    </ligand>
</feature>
<feature type="domain" description="Mur ligase N-terminal catalytic" evidence="13">
    <location>
        <begin position="33"/>
        <end position="116"/>
    </location>
</feature>
<dbReference type="GO" id="GO:0000287">
    <property type="term" value="F:magnesium ion binding"/>
    <property type="evidence" value="ECO:0007669"/>
    <property type="project" value="UniProtKB-UniRule"/>
</dbReference>
<dbReference type="GO" id="GO:0009252">
    <property type="term" value="P:peptidoglycan biosynthetic process"/>
    <property type="evidence" value="ECO:0007669"/>
    <property type="project" value="UniProtKB-UniRule"/>
</dbReference>
<dbReference type="GO" id="GO:0008360">
    <property type="term" value="P:regulation of cell shape"/>
    <property type="evidence" value="ECO:0007669"/>
    <property type="project" value="UniProtKB-KW"/>
</dbReference>
<feature type="binding site" evidence="11">
    <location>
        <position position="201"/>
    </location>
    <ligand>
        <name>UDP-N-acetyl-alpha-D-muramoyl-L-alanyl-D-glutamate</name>
        <dbReference type="ChEBI" id="CHEBI:83900"/>
    </ligand>
</feature>
<dbReference type="UniPathway" id="UPA00219"/>
<evidence type="ECO:0000313" key="16">
    <source>
        <dbReference type="EMBL" id="PPK77366.1"/>
    </source>
</evidence>
<evidence type="ECO:0000256" key="9">
    <source>
        <dbReference type="ARBA" id="ARBA00023306"/>
    </source>
</evidence>
<dbReference type="Gene3D" id="3.40.1190.10">
    <property type="entry name" value="Mur-like, catalytic domain"/>
    <property type="match status" value="1"/>
</dbReference>
<dbReference type="HAMAP" id="MF_00208">
    <property type="entry name" value="MurE"/>
    <property type="match status" value="1"/>
</dbReference>
<evidence type="ECO:0000256" key="6">
    <source>
        <dbReference type="ARBA" id="ARBA00022840"/>
    </source>
</evidence>
<proteinExistence type="inferred from homology"/>
<dbReference type="InterPro" id="IPR005761">
    <property type="entry name" value="UDP-N-AcMur-Glu-dNH2Pim_ligase"/>
</dbReference>
<dbReference type="PANTHER" id="PTHR23135">
    <property type="entry name" value="MUR LIGASE FAMILY MEMBER"/>
    <property type="match status" value="1"/>
</dbReference>
<keyword evidence="4 11" id="KW-0132">Cell division</keyword>
<dbReference type="GO" id="GO:0071555">
    <property type="term" value="P:cell wall organization"/>
    <property type="evidence" value="ECO:0007669"/>
    <property type="project" value="UniProtKB-KW"/>
</dbReference>
<dbReference type="InterPro" id="IPR004101">
    <property type="entry name" value="Mur_ligase_C"/>
</dbReference>
<comment type="caution">
    <text evidence="11">Lacks conserved residue(s) required for the propagation of feature annotation.</text>
</comment>
<comment type="PTM">
    <text evidence="11">Carboxylation is probably crucial for Mg(2+) binding and, consequently, for the gamma-phosphate positioning of ATP.</text>
</comment>
<evidence type="ECO:0000256" key="3">
    <source>
        <dbReference type="ARBA" id="ARBA00022598"/>
    </source>
</evidence>
<evidence type="ECO:0000313" key="17">
    <source>
        <dbReference type="Proteomes" id="UP000240010"/>
    </source>
</evidence>
<comment type="catalytic activity">
    <reaction evidence="11">
        <text>UDP-N-acetyl-alpha-D-muramoyl-L-alanyl-D-glutamate + meso-2,6-diaminopimelate + ATP = UDP-N-acetyl-alpha-D-muramoyl-L-alanyl-gamma-D-glutamyl-meso-2,6-diaminopimelate + ADP + phosphate + H(+)</text>
        <dbReference type="Rhea" id="RHEA:23676"/>
        <dbReference type="ChEBI" id="CHEBI:15378"/>
        <dbReference type="ChEBI" id="CHEBI:30616"/>
        <dbReference type="ChEBI" id="CHEBI:43474"/>
        <dbReference type="ChEBI" id="CHEBI:57791"/>
        <dbReference type="ChEBI" id="CHEBI:83900"/>
        <dbReference type="ChEBI" id="CHEBI:83905"/>
        <dbReference type="ChEBI" id="CHEBI:456216"/>
        <dbReference type="EC" id="6.3.2.13"/>
    </reaction>
</comment>
<feature type="binding site" evidence="11">
    <location>
        <position position="417"/>
    </location>
    <ligand>
        <name>meso-2,6-diaminopimelate</name>
        <dbReference type="ChEBI" id="CHEBI:57791"/>
    </ligand>
</feature>
<feature type="binding site" evidence="11">
    <location>
        <position position="512"/>
    </location>
    <ligand>
        <name>meso-2,6-diaminopimelate</name>
        <dbReference type="ChEBI" id="CHEBI:57791"/>
    </ligand>
</feature>
<keyword evidence="3 11" id="KW-0436">Ligase</keyword>
<keyword evidence="7 11" id="KW-0133">Cell shape</keyword>
<evidence type="ECO:0000256" key="7">
    <source>
        <dbReference type="ARBA" id="ARBA00022960"/>
    </source>
</evidence>
<evidence type="ECO:0000256" key="12">
    <source>
        <dbReference type="RuleBase" id="RU004135"/>
    </source>
</evidence>
<dbReference type="PANTHER" id="PTHR23135:SF4">
    <property type="entry name" value="UDP-N-ACETYLMURAMOYL-L-ALANYL-D-GLUTAMATE--2,6-DIAMINOPIMELATE LIGASE MURE HOMOLOG, CHLOROPLASTIC"/>
    <property type="match status" value="1"/>
</dbReference>
<dbReference type="Gene3D" id="3.90.190.20">
    <property type="entry name" value="Mur ligase, C-terminal domain"/>
    <property type="match status" value="1"/>
</dbReference>
<gene>
    <name evidence="11" type="primary">murE</name>
    <name evidence="16" type="ORF">B0F87_102478</name>
</gene>
<comment type="pathway">
    <text evidence="11 12">Cell wall biogenesis; peptidoglycan biosynthesis.</text>
</comment>
<dbReference type="GO" id="GO:0005524">
    <property type="term" value="F:ATP binding"/>
    <property type="evidence" value="ECO:0007669"/>
    <property type="project" value="UniProtKB-UniRule"/>
</dbReference>
<dbReference type="AlphaFoldDB" id="A0A2S6HIU4"/>
<keyword evidence="8 11" id="KW-0573">Peptidoglycan synthesis</keyword>
<evidence type="ECO:0000256" key="8">
    <source>
        <dbReference type="ARBA" id="ARBA00022984"/>
    </source>
</evidence>
<comment type="subcellular location">
    <subcellularLocation>
        <location evidence="11 12">Cytoplasm</location>
    </subcellularLocation>
</comment>
<feature type="binding site" evidence="11">
    <location>
        <position position="39"/>
    </location>
    <ligand>
        <name>UDP-N-acetyl-alpha-D-muramoyl-L-alanyl-D-glutamate</name>
        <dbReference type="ChEBI" id="CHEBI:83900"/>
    </ligand>
</feature>
<reference evidence="16 17" key="1">
    <citation type="submission" date="2018-02" db="EMBL/GenBank/DDBJ databases">
        <title>Subsurface microbial communities from deep shales in Ohio and West Virginia, USA.</title>
        <authorList>
            <person name="Wrighton K."/>
        </authorList>
    </citation>
    <scope>NUCLEOTIDE SEQUENCE [LARGE SCALE GENOMIC DNA]</scope>
    <source>
        <strain evidence="16 17">OWC-DMM</strain>
    </source>
</reference>
<dbReference type="EC" id="6.3.2.13" evidence="11"/>
<dbReference type="Pfam" id="PF08245">
    <property type="entry name" value="Mur_ligase_M"/>
    <property type="match status" value="1"/>
</dbReference>
<evidence type="ECO:0000259" key="14">
    <source>
        <dbReference type="Pfam" id="PF02875"/>
    </source>
</evidence>
<feature type="binding site" evidence="11">
    <location>
        <position position="37"/>
    </location>
    <ligand>
        <name>UDP-N-acetyl-alpha-D-muramoyl-L-alanyl-D-glutamate</name>
        <dbReference type="ChEBI" id="CHEBI:83900"/>
    </ligand>
</feature>
<feature type="short sequence motif" description="Meso-diaminopimelate recognition motif" evidence="11">
    <location>
        <begin position="441"/>
        <end position="444"/>
    </location>
</feature>
<organism evidence="16 17">
    <name type="scientific">Methylobacter tundripaludum</name>
    <dbReference type="NCBI Taxonomy" id="173365"/>
    <lineage>
        <taxon>Bacteria</taxon>
        <taxon>Pseudomonadati</taxon>
        <taxon>Pseudomonadota</taxon>
        <taxon>Gammaproteobacteria</taxon>
        <taxon>Methylococcales</taxon>
        <taxon>Methylococcaceae</taxon>
        <taxon>Methylobacter</taxon>
    </lineage>
</organism>
<dbReference type="GO" id="GO:0051301">
    <property type="term" value="P:cell division"/>
    <property type="evidence" value="ECO:0007669"/>
    <property type="project" value="UniProtKB-KW"/>
</dbReference>
<feature type="binding site" evidence="11">
    <location>
        <position position="203"/>
    </location>
    <ligand>
        <name>UDP-N-acetyl-alpha-D-muramoyl-L-alanyl-D-glutamate</name>
        <dbReference type="ChEBI" id="CHEBI:83900"/>
    </ligand>
</feature>
<keyword evidence="10 11" id="KW-0961">Cell wall biogenesis/degradation</keyword>
<dbReference type="RefSeq" id="WP_104428038.1">
    <property type="nucleotide sequence ID" value="NZ_PTIZ01000002.1"/>
</dbReference>
<feature type="domain" description="Mur ligase C-terminal" evidence="14">
    <location>
        <begin position="368"/>
        <end position="510"/>
    </location>
</feature>
<comment type="similarity">
    <text evidence="1 11">Belongs to the MurCDEF family. MurE subfamily.</text>
</comment>
<keyword evidence="11" id="KW-0460">Magnesium</keyword>
<dbReference type="SUPFAM" id="SSF63418">
    <property type="entry name" value="MurE/MurF N-terminal domain"/>
    <property type="match status" value="1"/>
</dbReference>
<sequence>MTTGLNDQRSGVLLKDLLIGLTTFSEQDDMPVAGLVLDSRESVCGDVFVALAGAKQHGLAHVEQAINNGACAVIFDPAGNGRQLAEAFRCDSSTLVPMIAVENLGLKLGELAARFYGDPSQFMTVIGITGTNGKTSCSQFLSQMLDDCGIIGTLGWGEWGKLNKTLNTTPDALAIQKILAELLKDKKRTVAMEVSSHGLEQGRVNGVTFKGAVFTNISRDHLDYHGTMDAYVQAKLALLKQPGLAFAAVNLDGDYSERIIAAVPESVQLWQFSVKGKIADSGECVSAENIRHKTDGIEFDVRFRDELQRVQVPLFGDFNVENVLAVLTVMLAMDISLDDDCMDAGGRATHGAVAEAVKKLAGIKPVDGRMERFGAGTDPMIFVDYAHTPDALDKVLSSLRKHCKQALWVVFGCGGNRDAGKRPQMGKIAEQWADHVVITDDNPRYENGLDIVNDILAGCSSTAKDGGSVATGMEPVRPAKVEVIQNREQAIQKVVASAAKNDCIVIAGKGHEQYQESNGVCVPFSDREVVIDALNRRKVLGNCSCITSTSCIHAVEGGR</sequence>
<accession>A0A2S6HIU4</accession>
<keyword evidence="5 11" id="KW-0547">Nucleotide-binding</keyword>
<dbReference type="Gene3D" id="3.40.1390.10">
    <property type="entry name" value="MurE/MurF, N-terminal domain"/>
    <property type="match status" value="1"/>
</dbReference>
<keyword evidence="9 11" id="KW-0131">Cell cycle</keyword>
<feature type="binding site" evidence="11">
    <location>
        <begin position="168"/>
        <end position="169"/>
    </location>
    <ligand>
        <name>UDP-N-acetyl-alpha-D-muramoyl-L-alanyl-D-glutamate</name>
        <dbReference type="ChEBI" id="CHEBI:83900"/>
    </ligand>
</feature>
<feature type="domain" description="Mur ligase central" evidence="15">
    <location>
        <begin position="128"/>
        <end position="329"/>
    </location>
</feature>
<dbReference type="InterPro" id="IPR013221">
    <property type="entry name" value="Mur_ligase_cen"/>
</dbReference>